<dbReference type="Proteomes" id="UP001630127">
    <property type="component" value="Unassembled WGS sequence"/>
</dbReference>
<name>A0ABD2Y3J6_9GENT</name>
<dbReference type="AlphaFoldDB" id="A0ABD2Y3J6"/>
<sequence length="112" mass="12692">MSWRNIPGVNVDLQSPGEKTLKGLGLKILFTLSSFERNKCCCLVLIHFPAFRVPCETRLSNKFSIPFHHTVSYPNPVSCCNPKYEKHLYELTVSSKFIVVDVCGETRSSLEL</sequence>
<proteinExistence type="predicted"/>
<dbReference type="EMBL" id="JBJUIK010000016">
    <property type="protein sequence ID" value="KAL3500238.1"/>
    <property type="molecule type" value="Genomic_DNA"/>
</dbReference>
<accession>A0ABD2Y3J6</accession>
<gene>
    <name evidence="1" type="ORF">ACH5RR_039331</name>
</gene>
<protein>
    <submittedName>
        <fullName evidence="1">Uncharacterized protein</fullName>
    </submittedName>
</protein>
<keyword evidence="2" id="KW-1185">Reference proteome</keyword>
<comment type="caution">
    <text evidence="1">The sequence shown here is derived from an EMBL/GenBank/DDBJ whole genome shotgun (WGS) entry which is preliminary data.</text>
</comment>
<reference evidence="1 2" key="1">
    <citation type="submission" date="2024-11" db="EMBL/GenBank/DDBJ databases">
        <title>A near-complete genome assembly of Cinchona calisaya.</title>
        <authorList>
            <person name="Lian D.C."/>
            <person name="Zhao X.W."/>
            <person name="Wei L."/>
        </authorList>
    </citation>
    <scope>NUCLEOTIDE SEQUENCE [LARGE SCALE GENOMIC DNA]</scope>
    <source>
        <tissue evidence="1">Nenye</tissue>
    </source>
</reference>
<evidence type="ECO:0000313" key="2">
    <source>
        <dbReference type="Proteomes" id="UP001630127"/>
    </source>
</evidence>
<organism evidence="1 2">
    <name type="scientific">Cinchona calisaya</name>
    <dbReference type="NCBI Taxonomy" id="153742"/>
    <lineage>
        <taxon>Eukaryota</taxon>
        <taxon>Viridiplantae</taxon>
        <taxon>Streptophyta</taxon>
        <taxon>Embryophyta</taxon>
        <taxon>Tracheophyta</taxon>
        <taxon>Spermatophyta</taxon>
        <taxon>Magnoliopsida</taxon>
        <taxon>eudicotyledons</taxon>
        <taxon>Gunneridae</taxon>
        <taxon>Pentapetalae</taxon>
        <taxon>asterids</taxon>
        <taxon>lamiids</taxon>
        <taxon>Gentianales</taxon>
        <taxon>Rubiaceae</taxon>
        <taxon>Cinchonoideae</taxon>
        <taxon>Cinchoneae</taxon>
        <taxon>Cinchona</taxon>
    </lineage>
</organism>
<evidence type="ECO:0000313" key="1">
    <source>
        <dbReference type="EMBL" id="KAL3500238.1"/>
    </source>
</evidence>